<evidence type="ECO:0000259" key="7">
    <source>
        <dbReference type="PROSITE" id="PS50850"/>
    </source>
</evidence>
<dbReference type="Proteomes" id="UP000254869">
    <property type="component" value="Unassembled WGS sequence"/>
</dbReference>
<evidence type="ECO:0000256" key="3">
    <source>
        <dbReference type="ARBA" id="ARBA00022692"/>
    </source>
</evidence>
<dbReference type="SUPFAM" id="SSF103473">
    <property type="entry name" value="MFS general substrate transporter"/>
    <property type="match status" value="1"/>
</dbReference>
<keyword evidence="9" id="KW-1185">Reference proteome</keyword>
<feature type="transmembrane region" description="Helical" evidence="6">
    <location>
        <begin position="175"/>
        <end position="195"/>
    </location>
</feature>
<feature type="transmembrane region" description="Helical" evidence="6">
    <location>
        <begin position="443"/>
        <end position="463"/>
    </location>
</feature>
<dbReference type="PANTHER" id="PTHR42718:SF9">
    <property type="entry name" value="MAJOR FACILITATOR SUPERFAMILY MULTIDRUG TRANSPORTER MFSC"/>
    <property type="match status" value="1"/>
</dbReference>
<feature type="transmembrane region" description="Helical" evidence="6">
    <location>
        <begin position="237"/>
        <end position="256"/>
    </location>
</feature>
<dbReference type="Gene3D" id="1.20.1250.20">
    <property type="entry name" value="MFS general substrate transporter like domains"/>
    <property type="match status" value="1"/>
</dbReference>
<evidence type="ECO:0000256" key="5">
    <source>
        <dbReference type="ARBA" id="ARBA00023136"/>
    </source>
</evidence>
<comment type="caution">
    <text evidence="8">The sequence shown here is derived from an EMBL/GenBank/DDBJ whole genome shotgun (WGS) entry which is preliminary data.</text>
</comment>
<reference evidence="8 9" key="1">
    <citation type="submission" date="2018-07" db="EMBL/GenBank/DDBJ databases">
        <title>Genomic Encyclopedia of Type Strains, Phase IV (KMG-IV): sequencing the most valuable type-strain genomes for metagenomic binning, comparative biology and taxonomic classification.</title>
        <authorList>
            <person name="Goeker M."/>
        </authorList>
    </citation>
    <scope>NUCLEOTIDE SEQUENCE [LARGE SCALE GENOMIC DNA]</scope>
    <source>
        <strain evidence="8 9">DSM 44290</strain>
    </source>
</reference>
<evidence type="ECO:0000256" key="2">
    <source>
        <dbReference type="ARBA" id="ARBA00022448"/>
    </source>
</evidence>
<dbReference type="PROSITE" id="PS50850">
    <property type="entry name" value="MFS"/>
    <property type="match status" value="1"/>
</dbReference>
<feature type="transmembrane region" description="Helical" evidence="6">
    <location>
        <begin position="298"/>
        <end position="318"/>
    </location>
</feature>
<feature type="transmembrane region" description="Helical" evidence="6">
    <location>
        <begin position="338"/>
        <end position="359"/>
    </location>
</feature>
<dbReference type="EMBL" id="QQBC01000001">
    <property type="protein sequence ID" value="RDI69148.1"/>
    <property type="molecule type" value="Genomic_DNA"/>
</dbReference>
<dbReference type="PANTHER" id="PTHR42718">
    <property type="entry name" value="MAJOR FACILITATOR SUPERFAMILY MULTIDRUG TRANSPORTER MFSC"/>
    <property type="match status" value="1"/>
</dbReference>
<dbReference type="Pfam" id="PF07690">
    <property type="entry name" value="MFS_1"/>
    <property type="match status" value="1"/>
</dbReference>
<feature type="transmembrane region" description="Helical" evidence="6">
    <location>
        <begin position="148"/>
        <end position="168"/>
    </location>
</feature>
<protein>
    <submittedName>
        <fullName evidence="8">Putative MFS family arabinose efflux permease</fullName>
    </submittedName>
</protein>
<feature type="transmembrane region" description="Helical" evidence="6">
    <location>
        <begin position="371"/>
        <end position="390"/>
    </location>
</feature>
<comment type="subcellular location">
    <subcellularLocation>
        <location evidence="1">Cell membrane</location>
        <topology evidence="1">Multi-pass membrane protein</topology>
    </subcellularLocation>
</comment>
<feature type="transmembrane region" description="Helical" evidence="6">
    <location>
        <begin position="396"/>
        <end position="413"/>
    </location>
</feature>
<keyword evidence="5 6" id="KW-0472">Membrane</keyword>
<keyword evidence="2" id="KW-0813">Transport</keyword>
<proteinExistence type="predicted"/>
<evidence type="ECO:0000256" key="4">
    <source>
        <dbReference type="ARBA" id="ARBA00022989"/>
    </source>
</evidence>
<dbReference type="InterPro" id="IPR036259">
    <property type="entry name" value="MFS_trans_sf"/>
</dbReference>
<feature type="domain" description="Major facilitator superfamily (MFS) profile" evidence="7">
    <location>
        <begin position="52"/>
        <end position="501"/>
    </location>
</feature>
<evidence type="ECO:0000256" key="1">
    <source>
        <dbReference type="ARBA" id="ARBA00004651"/>
    </source>
</evidence>
<keyword evidence="4 6" id="KW-1133">Transmembrane helix</keyword>
<feature type="transmembrane region" description="Helical" evidence="6">
    <location>
        <begin position="51"/>
        <end position="74"/>
    </location>
</feature>
<dbReference type="GO" id="GO:0022857">
    <property type="term" value="F:transmembrane transporter activity"/>
    <property type="evidence" value="ECO:0007669"/>
    <property type="project" value="InterPro"/>
</dbReference>
<evidence type="ECO:0000313" key="8">
    <source>
        <dbReference type="EMBL" id="RDI69148.1"/>
    </source>
</evidence>
<keyword evidence="3 6" id="KW-0812">Transmembrane</keyword>
<name>A0A370IEL1_9NOCA</name>
<dbReference type="InterPro" id="IPR011701">
    <property type="entry name" value="MFS"/>
</dbReference>
<feature type="transmembrane region" description="Helical" evidence="6">
    <location>
        <begin position="268"/>
        <end position="286"/>
    </location>
</feature>
<feature type="transmembrane region" description="Helical" evidence="6">
    <location>
        <begin position="86"/>
        <end position="106"/>
    </location>
</feature>
<dbReference type="GO" id="GO:0005886">
    <property type="term" value="C:plasma membrane"/>
    <property type="evidence" value="ECO:0007669"/>
    <property type="project" value="UniProtKB-SubCell"/>
</dbReference>
<accession>A0A370IEL1</accession>
<dbReference type="STRING" id="1210086.GCA_001613105_00540"/>
<feature type="transmembrane region" description="Helical" evidence="6">
    <location>
        <begin position="118"/>
        <end position="136"/>
    </location>
</feature>
<organism evidence="8 9">
    <name type="scientific">Nocardia pseudobrasiliensis</name>
    <dbReference type="NCBI Taxonomy" id="45979"/>
    <lineage>
        <taxon>Bacteria</taxon>
        <taxon>Bacillati</taxon>
        <taxon>Actinomycetota</taxon>
        <taxon>Actinomycetes</taxon>
        <taxon>Mycobacteriales</taxon>
        <taxon>Nocardiaceae</taxon>
        <taxon>Nocardia</taxon>
    </lineage>
</organism>
<gene>
    <name evidence="8" type="ORF">DFR76_101686</name>
</gene>
<dbReference type="InterPro" id="IPR020846">
    <property type="entry name" value="MFS_dom"/>
</dbReference>
<evidence type="ECO:0000256" key="6">
    <source>
        <dbReference type="SAM" id="Phobius"/>
    </source>
</evidence>
<feature type="transmembrane region" description="Helical" evidence="6">
    <location>
        <begin position="207"/>
        <end position="225"/>
    </location>
</feature>
<feature type="transmembrane region" description="Helical" evidence="6">
    <location>
        <begin position="475"/>
        <end position="497"/>
    </location>
</feature>
<evidence type="ECO:0000313" key="9">
    <source>
        <dbReference type="Proteomes" id="UP000254869"/>
    </source>
</evidence>
<dbReference type="AlphaFoldDB" id="A0A370IEL1"/>
<sequence>MCFREFVTALGNMSATPVEFSAERVRVTTFETPTLQFWPSGVRARRERRTLALVTIALLSCVQGLDTAVHSVALPGAREELDMGPGVAATAAGIGALVSAACILAVGMLGDRTGRRRMLLCGGLAVALGSMLTAFAPDSNAFLLGRALTGMGVAATVVTALALVSALYFRHELPWVFGVWLGIQAVGVMVGGIGLQVVSSETPWRNGYLVMAWIALALAVLGWLAVPDSRPAGPRRFDTGGVIFGAVALVAALVAVGRSVDYRWNSPGAFGTLALSVLAFSVFVRWERRRGRPAFPVALLDSLPFVAACLAGVVFAFAETVYLRQTAALLADYVNGPVLTVALALVPLSLGMLLGAVLAGQAQENGTSARAVLASGLMCCGLGSLILIFVAERTELWLYAAAGALIGFGLMWAQNAQSVLIVSAVPPTGAGAVAAAKFGVAQLGYALGLSTLPPIVASFPVTAPVGSVQADVHRYTGAMFVTSVVVFTAALGVTIMVSGNLARVVVRTPLPHRLGSARPVPIRLWYRGAQLHGEQALPQTQRAASDQFRPAGAAVEIGGRPGKVLEQLGFRIERLRRDAGGGDDCLAVALDRFVQRRGNAVELREGQVFAQEPVMHGEHR</sequence>